<evidence type="ECO:0000313" key="3">
    <source>
        <dbReference type="EMBL" id="GBN09296.1"/>
    </source>
</evidence>
<keyword evidence="4" id="KW-1185">Reference proteome</keyword>
<proteinExistence type="predicted"/>
<comment type="caution">
    <text evidence="3">The sequence shown here is derived from an EMBL/GenBank/DDBJ whole genome shotgun (WGS) entry which is preliminary data.</text>
</comment>
<name>A0A4Y2L6S1_ARAVE</name>
<reference evidence="3 4" key="1">
    <citation type="journal article" date="2019" name="Sci. Rep.">
        <title>Orb-weaving spider Araneus ventricosus genome elucidates the spidroin gene catalogue.</title>
        <authorList>
            <person name="Kono N."/>
            <person name="Nakamura H."/>
            <person name="Ohtoshi R."/>
            <person name="Moran D.A.P."/>
            <person name="Shinohara A."/>
            <person name="Yoshida Y."/>
            <person name="Fujiwara M."/>
            <person name="Mori M."/>
            <person name="Tomita M."/>
            <person name="Arakawa K."/>
        </authorList>
    </citation>
    <scope>NUCLEOTIDE SEQUENCE [LARGE SCALE GENOMIC DNA]</scope>
</reference>
<keyword evidence="2" id="KW-1133">Transmembrane helix</keyword>
<gene>
    <name evidence="3" type="ORF">AVEN_37538_1</name>
</gene>
<protein>
    <submittedName>
        <fullName evidence="3">Uncharacterized protein</fullName>
    </submittedName>
</protein>
<dbReference type="Proteomes" id="UP000499080">
    <property type="component" value="Unassembled WGS sequence"/>
</dbReference>
<keyword evidence="2" id="KW-0472">Membrane</keyword>
<dbReference type="EMBL" id="BGPR01005341">
    <property type="protein sequence ID" value="GBN09296.1"/>
    <property type="molecule type" value="Genomic_DNA"/>
</dbReference>
<accession>A0A4Y2L6S1</accession>
<feature type="transmembrane region" description="Helical" evidence="2">
    <location>
        <begin position="12"/>
        <end position="32"/>
    </location>
</feature>
<organism evidence="3 4">
    <name type="scientific">Araneus ventricosus</name>
    <name type="common">Orbweaver spider</name>
    <name type="synonym">Epeira ventricosa</name>
    <dbReference type="NCBI Taxonomy" id="182803"/>
    <lineage>
        <taxon>Eukaryota</taxon>
        <taxon>Metazoa</taxon>
        <taxon>Ecdysozoa</taxon>
        <taxon>Arthropoda</taxon>
        <taxon>Chelicerata</taxon>
        <taxon>Arachnida</taxon>
        <taxon>Araneae</taxon>
        <taxon>Araneomorphae</taxon>
        <taxon>Entelegynae</taxon>
        <taxon>Araneoidea</taxon>
        <taxon>Araneidae</taxon>
        <taxon>Araneus</taxon>
    </lineage>
</organism>
<keyword evidence="2" id="KW-0812">Transmembrane</keyword>
<evidence type="ECO:0000313" key="4">
    <source>
        <dbReference type="Proteomes" id="UP000499080"/>
    </source>
</evidence>
<feature type="region of interest" description="Disordered" evidence="1">
    <location>
        <begin position="69"/>
        <end position="109"/>
    </location>
</feature>
<evidence type="ECO:0000256" key="2">
    <source>
        <dbReference type="SAM" id="Phobius"/>
    </source>
</evidence>
<evidence type="ECO:0000256" key="1">
    <source>
        <dbReference type="SAM" id="MobiDB-lite"/>
    </source>
</evidence>
<sequence length="209" mass="23731">MRRVLSRSFTTVLLHANGVVALHVILFFSPSLRQIFYGRSTQCKSIHYQSLRSTTAAFSDFLFEPRTTNLPHTHHREPTPTDVHSCHGGPKRDSDGVGGRSARPLRPQSSTPDKILSILILLKIAFNLIKLICLKGVWRSKWSDGYPALCSMPLQFRPGFRINDWFWRGAVMNVQSQINELGDSLATKPWQVPFYQTIATRQIDLSNIL</sequence>
<dbReference type="AlphaFoldDB" id="A0A4Y2L6S1"/>